<dbReference type="AlphaFoldDB" id="A0A8D8TBQ7"/>
<proteinExistence type="predicted"/>
<evidence type="ECO:0000256" key="1">
    <source>
        <dbReference type="SAM" id="SignalP"/>
    </source>
</evidence>
<reference evidence="2" key="1">
    <citation type="submission" date="2021-05" db="EMBL/GenBank/DDBJ databases">
        <authorList>
            <person name="Alioto T."/>
            <person name="Alioto T."/>
            <person name="Gomez Garrido J."/>
        </authorList>
    </citation>
    <scope>NUCLEOTIDE SEQUENCE</scope>
</reference>
<sequence length="99" mass="11560">MCFFFFFLWNFFLSLPPLVCQHTPSNPSKTCSLFFPGTFFFSSSFPDFHLIPSIHQGSYASGRKSGKWQKCQGKSEKRPNCQGKSRKFDEKRKMCTYFS</sequence>
<organism evidence="2">
    <name type="scientific">Cacopsylla melanoneura</name>
    <dbReference type="NCBI Taxonomy" id="428564"/>
    <lineage>
        <taxon>Eukaryota</taxon>
        <taxon>Metazoa</taxon>
        <taxon>Ecdysozoa</taxon>
        <taxon>Arthropoda</taxon>
        <taxon>Hexapoda</taxon>
        <taxon>Insecta</taxon>
        <taxon>Pterygota</taxon>
        <taxon>Neoptera</taxon>
        <taxon>Paraneoptera</taxon>
        <taxon>Hemiptera</taxon>
        <taxon>Sternorrhyncha</taxon>
        <taxon>Psylloidea</taxon>
        <taxon>Psyllidae</taxon>
        <taxon>Psyllinae</taxon>
        <taxon>Cacopsylla</taxon>
    </lineage>
</organism>
<evidence type="ECO:0000313" key="2">
    <source>
        <dbReference type="EMBL" id="CAG6682496.1"/>
    </source>
</evidence>
<evidence type="ECO:0008006" key="3">
    <source>
        <dbReference type="Google" id="ProtNLM"/>
    </source>
</evidence>
<name>A0A8D8TBQ7_9HEMI</name>
<keyword evidence="1" id="KW-0732">Signal</keyword>
<protein>
    <recommendedName>
        <fullName evidence="3">Secreted protein</fullName>
    </recommendedName>
</protein>
<feature type="signal peptide" evidence="1">
    <location>
        <begin position="1"/>
        <end position="21"/>
    </location>
</feature>
<feature type="chain" id="PRO_5034179819" description="Secreted protein" evidence="1">
    <location>
        <begin position="22"/>
        <end position="99"/>
    </location>
</feature>
<accession>A0A8D8TBQ7</accession>
<dbReference type="EMBL" id="HBUF01259520">
    <property type="protein sequence ID" value="CAG6682496.1"/>
    <property type="molecule type" value="Transcribed_RNA"/>
</dbReference>